<reference evidence="2 3" key="1">
    <citation type="submission" date="2017-07" db="EMBL/GenBank/DDBJ databases">
        <title>Leptospira spp. isolated from tropical soils.</title>
        <authorList>
            <person name="Thibeaux R."/>
            <person name="Iraola G."/>
            <person name="Ferres I."/>
            <person name="Bierque E."/>
            <person name="Girault D."/>
            <person name="Soupe-Gilbert M.-E."/>
            <person name="Picardeau M."/>
            <person name="Goarant C."/>
        </authorList>
    </citation>
    <scope>NUCLEOTIDE SEQUENCE [LARGE SCALE GENOMIC DNA]</scope>
    <source>
        <strain evidence="2 3">FH2-B-A1</strain>
    </source>
</reference>
<protein>
    <recommendedName>
        <fullName evidence="4">Lipoprotein</fullName>
    </recommendedName>
</protein>
<dbReference type="EMBL" id="NPDX01000001">
    <property type="protein sequence ID" value="PJZ86377.1"/>
    <property type="molecule type" value="Genomic_DNA"/>
</dbReference>
<dbReference type="RefSeq" id="WP_100743257.1">
    <property type="nucleotide sequence ID" value="NZ_NPDW01000001.1"/>
</dbReference>
<gene>
    <name evidence="2" type="ORF">CH364_09495</name>
</gene>
<dbReference type="PROSITE" id="PS51257">
    <property type="entry name" value="PROKAR_LIPOPROTEIN"/>
    <property type="match status" value="1"/>
</dbReference>
<evidence type="ECO:0008006" key="4">
    <source>
        <dbReference type="Google" id="ProtNLM"/>
    </source>
</evidence>
<feature type="chain" id="PRO_5014851484" description="Lipoprotein" evidence="1">
    <location>
        <begin position="23"/>
        <end position="262"/>
    </location>
</feature>
<name>A0A2N0APZ5_9LEPT</name>
<comment type="caution">
    <text evidence="2">The sequence shown here is derived from an EMBL/GenBank/DDBJ whole genome shotgun (WGS) entry which is preliminary data.</text>
</comment>
<evidence type="ECO:0000256" key="1">
    <source>
        <dbReference type="SAM" id="SignalP"/>
    </source>
</evidence>
<feature type="signal peptide" evidence="1">
    <location>
        <begin position="1"/>
        <end position="22"/>
    </location>
</feature>
<keyword evidence="1" id="KW-0732">Signal</keyword>
<proteinExistence type="predicted"/>
<evidence type="ECO:0000313" key="3">
    <source>
        <dbReference type="Proteomes" id="UP000232145"/>
    </source>
</evidence>
<dbReference type="AlphaFoldDB" id="A0A2N0APZ5"/>
<evidence type="ECO:0000313" key="2">
    <source>
        <dbReference type="EMBL" id="PJZ86377.1"/>
    </source>
</evidence>
<sequence>MKGNTALISVLFLLISCQSAEVEDPNFIGRNKEKYISAKEGESKTLLKEILEKQTEFQSFKSEFSMQIQTFVPKKDNVSLDGKLYFSKESKQIKIQLMDSFFGMVFTELIADPNQIQIKPTSTKEIQTLPMGDILIQDPNTNKKFAIPFPVIYEYLTGAYLTEIQNPKAKFNTTDSRIALTKPDGEYEYFFKEGNLDRLELSSTKRGLKAIALVKTKPEQIHPPKEIVTKVISLDTEKENVLIQIKLKKSQITEPPANTFRF</sequence>
<accession>A0A2N0APZ5</accession>
<dbReference type="OrthoDB" id="339055at2"/>
<organism evidence="2 3">
    <name type="scientific">Leptospira harrisiae</name>
    <dbReference type="NCBI Taxonomy" id="2023189"/>
    <lineage>
        <taxon>Bacteria</taxon>
        <taxon>Pseudomonadati</taxon>
        <taxon>Spirochaetota</taxon>
        <taxon>Spirochaetia</taxon>
        <taxon>Leptospirales</taxon>
        <taxon>Leptospiraceae</taxon>
        <taxon>Leptospira</taxon>
    </lineage>
</organism>
<dbReference type="Proteomes" id="UP000232145">
    <property type="component" value="Unassembled WGS sequence"/>
</dbReference>
<keyword evidence="3" id="KW-1185">Reference proteome</keyword>